<organism evidence="1 2">
    <name type="scientific">Cohnella endophytica</name>
    <dbReference type="NCBI Taxonomy" id="2419778"/>
    <lineage>
        <taxon>Bacteria</taxon>
        <taxon>Bacillati</taxon>
        <taxon>Bacillota</taxon>
        <taxon>Bacilli</taxon>
        <taxon>Bacillales</taxon>
        <taxon>Paenibacillaceae</taxon>
        <taxon>Cohnella</taxon>
    </lineage>
</organism>
<reference evidence="1 2" key="1">
    <citation type="submission" date="2018-10" db="EMBL/GenBank/DDBJ databases">
        <title>Cohnella sp. M2MS4P-1, whole genome shotgun sequence.</title>
        <authorList>
            <person name="Tuo L."/>
        </authorList>
    </citation>
    <scope>NUCLEOTIDE SEQUENCE [LARGE SCALE GENOMIC DNA]</scope>
    <source>
        <strain evidence="1 2">M2MS4P-1</strain>
    </source>
</reference>
<keyword evidence="2" id="KW-1185">Reference proteome</keyword>
<dbReference type="OrthoDB" id="2990038at2"/>
<evidence type="ECO:0000313" key="2">
    <source>
        <dbReference type="Proteomes" id="UP000282076"/>
    </source>
</evidence>
<dbReference type="Proteomes" id="UP000282076">
    <property type="component" value="Unassembled WGS sequence"/>
</dbReference>
<evidence type="ECO:0000313" key="1">
    <source>
        <dbReference type="EMBL" id="RKP57404.1"/>
    </source>
</evidence>
<dbReference type="EMBL" id="RBZM01000002">
    <property type="protein sequence ID" value="RKP57404.1"/>
    <property type="molecule type" value="Genomic_DNA"/>
</dbReference>
<sequence length="53" mass="6015">MKKYVSPNKLQFVGKAWEIRYALRQERKQHGGLTLVSDLIADDSTKRQGPGKA</sequence>
<comment type="caution">
    <text evidence="1">The sequence shown here is derived from an EMBL/GenBank/DDBJ whole genome shotgun (WGS) entry which is preliminary data.</text>
</comment>
<protein>
    <submittedName>
        <fullName evidence="1">Z-ring formation inhibitor MciZ</fullName>
    </submittedName>
</protein>
<dbReference type="AlphaFoldDB" id="A0A494Y3X2"/>
<dbReference type="Pfam" id="PF13072">
    <property type="entry name" value="MciZ"/>
    <property type="match status" value="1"/>
</dbReference>
<accession>A0A494Y3X2</accession>
<gene>
    <name evidence="1" type="primary">mciZ</name>
    <name evidence="1" type="ORF">D7Z26_03875</name>
</gene>
<name>A0A494Y3X2_9BACL</name>
<dbReference type="InterPro" id="IPR025177">
    <property type="entry name" value="MciZ"/>
</dbReference>
<proteinExistence type="predicted"/>